<accession>A0A1Y5R6N2</accession>
<keyword evidence="1" id="KW-0732">Signal</keyword>
<evidence type="ECO:0000313" key="3">
    <source>
        <dbReference type="Proteomes" id="UP000193870"/>
    </source>
</evidence>
<evidence type="ECO:0000313" key="2">
    <source>
        <dbReference type="EMBL" id="SLN10442.1"/>
    </source>
</evidence>
<keyword evidence="3" id="KW-1185">Reference proteome</keyword>
<dbReference type="EMBL" id="FWFV01000001">
    <property type="protein sequence ID" value="SLN10442.1"/>
    <property type="molecule type" value="Genomic_DNA"/>
</dbReference>
<gene>
    <name evidence="2" type="ORF">PAM7066_00024</name>
</gene>
<proteinExistence type="predicted"/>
<dbReference type="STRING" id="315423.SAMN04488020_10124"/>
<protein>
    <submittedName>
        <fullName evidence="2">Uncharacterized protein</fullName>
    </submittedName>
</protein>
<dbReference type="Proteomes" id="UP000193870">
    <property type="component" value="Unassembled WGS sequence"/>
</dbReference>
<name>A0A1Y5R6N2_9RHOB</name>
<organism evidence="2 3">
    <name type="scientific">Palleronia marisminoris</name>
    <dbReference type="NCBI Taxonomy" id="315423"/>
    <lineage>
        <taxon>Bacteria</taxon>
        <taxon>Pseudomonadati</taxon>
        <taxon>Pseudomonadota</taxon>
        <taxon>Alphaproteobacteria</taxon>
        <taxon>Rhodobacterales</taxon>
        <taxon>Roseobacteraceae</taxon>
        <taxon>Palleronia</taxon>
    </lineage>
</organism>
<sequence>MRASPATLFAFGAAIASSAEAQDTPALPGWQIAKAQEVAVAAPGRSDPPVAASAMPEPITVLPLDRTVPDHVGVVPPAEVGLPEGLWQSSNIDDLVRKLEAIEPPRSAPMQEMLHDMLRVSAPPPKGSRKGQAFFLARLDALMALGRLDTARTLMERAGMHEPEIFRRWFDMTILTGDENTACGRMRALPEITPTYPARIFCLARSGDWPAAVVTLESARALGVIDSAETERLTRFLDDLAETAKLPPPAEPSMLDFVLYEAVGEPLRTPVLPLPFAHADLRQHIGWKARVEAAERLARSGAADATRLWTVYSERAPAASGDPWDRVAAVQRLDAALLAGDEDQVATALVPAWDRMRTAGLLNALAQRVAPELDGFTLPGEAQDIARRLSALAGIEAPPPADPALAALLNGDVPQSGGTDPVIDAISAGLSNQPPDEARAMIDTGRIGEALLLGAAQMQDGWAGNLDALSDGLATLNGTGRGDTALRAAIDLLLTDTAP</sequence>
<evidence type="ECO:0000256" key="1">
    <source>
        <dbReference type="SAM" id="SignalP"/>
    </source>
</evidence>
<feature type="signal peptide" evidence="1">
    <location>
        <begin position="1"/>
        <end position="21"/>
    </location>
</feature>
<feature type="chain" id="PRO_5011008916" evidence="1">
    <location>
        <begin position="22"/>
        <end position="499"/>
    </location>
</feature>
<reference evidence="2 3" key="1">
    <citation type="submission" date="2017-03" db="EMBL/GenBank/DDBJ databases">
        <authorList>
            <person name="Afonso C.L."/>
            <person name="Miller P.J."/>
            <person name="Scott M.A."/>
            <person name="Spackman E."/>
            <person name="Goraichik I."/>
            <person name="Dimitrov K.M."/>
            <person name="Suarez D.L."/>
            <person name="Swayne D.E."/>
        </authorList>
    </citation>
    <scope>NUCLEOTIDE SEQUENCE [LARGE SCALE GENOMIC DNA]</scope>
    <source>
        <strain evidence="2 3">CECT 7066</strain>
    </source>
</reference>
<dbReference type="AlphaFoldDB" id="A0A1Y5R6N2"/>